<organism evidence="6 7">
    <name type="scientific">Penicillium brevicompactum</name>
    <dbReference type="NCBI Taxonomy" id="5074"/>
    <lineage>
        <taxon>Eukaryota</taxon>
        <taxon>Fungi</taxon>
        <taxon>Dikarya</taxon>
        <taxon>Ascomycota</taxon>
        <taxon>Pezizomycotina</taxon>
        <taxon>Eurotiomycetes</taxon>
        <taxon>Eurotiomycetidae</taxon>
        <taxon>Eurotiales</taxon>
        <taxon>Aspergillaceae</taxon>
        <taxon>Penicillium</taxon>
    </lineage>
</organism>
<dbReference type="Proteomes" id="UP001147695">
    <property type="component" value="Unassembled WGS sequence"/>
</dbReference>
<proteinExistence type="predicted"/>
<feature type="domain" description="Zn(2)-C6 fungal-type" evidence="5">
    <location>
        <begin position="10"/>
        <end position="38"/>
    </location>
</feature>
<evidence type="ECO:0000259" key="5">
    <source>
        <dbReference type="PROSITE" id="PS50048"/>
    </source>
</evidence>
<dbReference type="SUPFAM" id="SSF57701">
    <property type="entry name" value="Zn2/Cys6 DNA-binding domain"/>
    <property type="match status" value="1"/>
</dbReference>
<gene>
    <name evidence="6" type="ORF">N7452_004338</name>
</gene>
<protein>
    <recommendedName>
        <fullName evidence="5">Zn(2)-C6 fungal-type domain-containing protein</fullName>
    </recommendedName>
</protein>
<dbReference type="PROSITE" id="PS50048">
    <property type="entry name" value="ZN2_CY6_FUNGAL_2"/>
    <property type="match status" value="1"/>
</dbReference>
<evidence type="ECO:0000256" key="3">
    <source>
        <dbReference type="ARBA" id="ARBA00023163"/>
    </source>
</evidence>
<evidence type="ECO:0000256" key="1">
    <source>
        <dbReference type="ARBA" id="ARBA00023015"/>
    </source>
</evidence>
<evidence type="ECO:0000256" key="2">
    <source>
        <dbReference type="ARBA" id="ARBA00023125"/>
    </source>
</evidence>
<dbReference type="PROSITE" id="PS00463">
    <property type="entry name" value="ZN2_CY6_FUNGAL_1"/>
    <property type="match status" value="1"/>
</dbReference>
<dbReference type="CDD" id="cd00067">
    <property type="entry name" value="GAL4"/>
    <property type="match status" value="1"/>
</dbReference>
<name>A0A9W9UFG5_PENBR</name>
<evidence type="ECO:0000256" key="4">
    <source>
        <dbReference type="ARBA" id="ARBA00023242"/>
    </source>
</evidence>
<dbReference type="PANTHER" id="PTHR38111">
    <property type="entry name" value="ZN(2)-C6 FUNGAL-TYPE DOMAIN-CONTAINING PROTEIN-RELATED"/>
    <property type="match status" value="1"/>
</dbReference>
<dbReference type="InterPro" id="IPR053178">
    <property type="entry name" value="Osmoadaptation_assoc"/>
</dbReference>
<dbReference type="AlphaFoldDB" id="A0A9W9UFG5"/>
<dbReference type="EMBL" id="JAPZBQ010000003">
    <property type="protein sequence ID" value="KAJ5337610.1"/>
    <property type="molecule type" value="Genomic_DNA"/>
</dbReference>
<dbReference type="Gene3D" id="4.10.240.10">
    <property type="entry name" value="Zn(2)-C6 fungal-type DNA-binding domain"/>
    <property type="match status" value="1"/>
</dbReference>
<dbReference type="GO" id="GO:0003677">
    <property type="term" value="F:DNA binding"/>
    <property type="evidence" value="ECO:0007669"/>
    <property type="project" value="UniProtKB-KW"/>
</dbReference>
<reference evidence="6" key="2">
    <citation type="journal article" date="2023" name="IMA Fungus">
        <title>Comparative genomic study of the Penicillium genus elucidates a diverse pangenome and 15 lateral gene transfer events.</title>
        <authorList>
            <person name="Petersen C."/>
            <person name="Sorensen T."/>
            <person name="Nielsen M.R."/>
            <person name="Sondergaard T.E."/>
            <person name="Sorensen J.L."/>
            <person name="Fitzpatrick D.A."/>
            <person name="Frisvad J.C."/>
            <person name="Nielsen K.L."/>
        </authorList>
    </citation>
    <scope>NUCLEOTIDE SEQUENCE</scope>
    <source>
        <strain evidence="6">IBT 35673</strain>
    </source>
</reference>
<keyword evidence="4" id="KW-0539">Nucleus</keyword>
<dbReference type="InterPro" id="IPR036864">
    <property type="entry name" value="Zn2-C6_fun-type_DNA-bd_sf"/>
</dbReference>
<keyword evidence="1" id="KW-0805">Transcription regulation</keyword>
<reference evidence="6" key="1">
    <citation type="submission" date="2022-12" db="EMBL/GenBank/DDBJ databases">
        <authorList>
            <person name="Petersen C."/>
        </authorList>
    </citation>
    <scope>NUCLEOTIDE SEQUENCE</scope>
    <source>
        <strain evidence="6">IBT 35673</strain>
    </source>
</reference>
<evidence type="ECO:0000313" key="7">
    <source>
        <dbReference type="Proteomes" id="UP001147695"/>
    </source>
</evidence>
<keyword evidence="2" id="KW-0238">DNA-binding</keyword>
<keyword evidence="3" id="KW-0804">Transcription</keyword>
<dbReference type="InterPro" id="IPR001138">
    <property type="entry name" value="Zn2Cys6_DnaBD"/>
</dbReference>
<dbReference type="SMART" id="SM00066">
    <property type="entry name" value="GAL4"/>
    <property type="match status" value="1"/>
</dbReference>
<accession>A0A9W9UFG5</accession>
<dbReference type="GO" id="GO:0000981">
    <property type="term" value="F:DNA-binding transcription factor activity, RNA polymerase II-specific"/>
    <property type="evidence" value="ECO:0007669"/>
    <property type="project" value="InterPro"/>
</dbReference>
<comment type="caution">
    <text evidence="6">The sequence shown here is derived from an EMBL/GenBank/DDBJ whole genome shotgun (WGS) entry which is preliminary data.</text>
</comment>
<sequence>MGGVPWKSNGCSTCKRRKVKCDSQRPQCARCLRGGFRCEGYDQNRRFIHTFAHDKPKDHVVQRKTPGTKTPLAVINVNSQIRSQLFSLFIDSYMPSSPSGQIKYRFQPAPNLVPLLPSLVDGNNSQLLDRATSALASVFVGKKFNNDQLANHGMLLYNHAIQMFLRILPRAGIPVQEVLCANLIFQLYEVINCSSGFAGWTAHMQGANAVLARHQGNMKKDQVSAVLVRHIKLSNVSLVLELSYSLPRDDIIDNLIDILLTCTELVEQMAQVQSIDDAANVIQFCLHVKWKTEAWDKELRAKYGNTPFTMAPESNSSPRSVPSRTIFSEIYQFAAPDIAEAYMLYWSALLMIFSVLHGAELWRHSDLSGSDEDKTAYHQNATLFLKSAEYYANQICRGVGYFIQPDMHILGGHSVLFPMAMASQFFYRHGFIAHFQWCQEVLTALETVGLGLANVIQGTPWDRYKVGES</sequence>
<dbReference type="GO" id="GO:0008270">
    <property type="term" value="F:zinc ion binding"/>
    <property type="evidence" value="ECO:0007669"/>
    <property type="project" value="InterPro"/>
</dbReference>
<dbReference type="Pfam" id="PF00172">
    <property type="entry name" value="Zn_clus"/>
    <property type="match status" value="1"/>
</dbReference>
<dbReference type="PANTHER" id="PTHR38111:SF11">
    <property type="entry name" value="TRANSCRIPTION FACTOR DOMAIN-CONTAINING PROTEIN-RELATED"/>
    <property type="match status" value="1"/>
</dbReference>
<evidence type="ECO:0000313" key="6">
    <source>
        <dbReference type="EMBL" id="KAJ5337610.1"/>
    </source>
</evidence>